<accession>A0ABU1IEG7</accession>
<dbReference type="Pfam" id="PF10006">
    <property type="entry name" value="DUF2249"/>
    <property type="match status" value="1"/>
</dbReference>
<evidence type="ECO:0000313" key="3">
    <source>
        <dbReference type="Proteomes" id="UP001267710"/>
    </source>
</evidence>
<evidence type="ECO:0000259" key="1">
    <source>
        <dbReference type="Pfam" id="PF10006"/>
    </source>
</evidence>
<reference evidence="2 3" key="1">
    <citation type="submission" date="2023-08" db="EMBL/GenBank/DDBJ databases">
        <title>Functional and genomic diversity of the sorghum phyllosphere microbiome.</title>
        <authorList>
            <person name="Shade A."/>
        </authorList>
    </citation>
    <scope>NUCLEOTIDE SEQUENCE [LARGE SCALE GENOMIC DNA]</scope>
    <source>
        <strain evidence="2 3">SORGH_AS_0335</strain>
    </source>
</reference>
<name>A0ABU1IEG7_9BURK</name>
<gene>
    <name evidence="2" type="ORF">QE399_003300</name>
</gene>
<organism evidence="2 3">
    <name type="scientific">Paracidovorax wautersii</name>
    <dbReference type="NCBI Taxonomy" id="1177982"/>
    <lineage>
        <taxon>Bacteria</taxon>
        <taxon>Pseudomonadati</taxon>
        <taxon>Pseudomonadota</taxon>
        <taxon>Betaproteobacteria</taxon>
        <taxon>Burkholderiales</taxon>
        <taxon>Comamonadaceae</taxon>
        <taxon>Paracidovorax</taxon>
    </lineage>
</organism>
<keyword evidence="3" id="KW-1185">Reference proteome</keyword>
<protein>
    <submittedName>
        <fullName evidence="2">Uncharacterized protein (DUF2249 family)</fullName>
    </submittedName>
</protein>
<evidence type="ECO:0000313" key="2">
    <source>
        <dbReference type="EMBL" id="MDR6215611.1"/>
    </source>
</evidence>
<feature type="domain" description="DUF2249" evidence="1">
    <location>
        <begin position="10"/>
        <end position="78"/>
    </location>
</feature>
<dbReference type="RefSeq" id="WP_309830384.1">
    <property type="nucleotide sequence ID" value="NZ_JAVIZX010000001.1"/>
</dbReference>
<dbReference type="InterPro" id="IPR018720">
    <property type="entry name" value="DUF2249"/>
</dbReference>
<comment type="caution">
    <text evidence="2">The sequence shown here is derived from an EMBL/GenBank/DDBJ whole genome shotgun (WGS) entry which is preliminary data.</text>
</comment>
<sequence length="95" mass="10300">MSSVVSHPVVDVRAIAPQDRHSLIFSTFQSLAAGGAMELVNDHDPLPLHAQFQARQPGRFDWEYLQNGPDLWRVRISKRASGHASGQCCGSCGGA</sequence>
<dbReference type="Proteomes" id="UP001267710">
    <property type="component" value="Unassembled WGS sequence"/>
</dbReference>
<dbReference type="EMBL" id="JAVIZX010000001">
    <property type="protein sequence ID" value="MDR6215611.1"/>
    <property type="molecule type" value="Genomic_DNA"/>
</dbReference>
<proteinExistence type="predicted"/>